<reference evidence="2 3" key="1">
    <citation type="submission" date="2024-06" db="EMBL/GenBank/DDBJ databases">
        <title>A chromosome-level genome assembly of beet webworm, Loxostege sticticalis.</title>
        <authorList>
            <person name="Zhang Y."/>
        </authorList>
    </citation>
    <scope>NUCLEOTIDE SEQUENCE [LARGE SCALE GENOMIC DNA]</scope>
    <source>
        <strain evidence="2">AQ028</strain>
        <tissue evidence="2">Male pupae</tissue>
    </source>
</reference>
<proteinExistence type="predicted"/>
<dbReference type="EMBL" id="JBEDNZ010000030">
    <property type="protein sequence ID" value="KAL0808839.1"/>
    <property type="molecule type" value="Genomic_DNA"/>
</dbReference>
<feature type="region of interest" description="Disordered" evidence="1">
    <location>
        <begin position="352"/>
        <end position="371"/>
    </location>
</feature>
<gene>
    <name evidence="2" type="ORF">ABMA28_012510</name>
</gene>
<accession>A0ABD0S494</accession>
<dbReference type="Proteomes" id="UP001549921">
    <property type="component" value="Unassembled WGS sequence"/>
</dbReference>
<protein>
    <submittedName>
        <fullName evidence="2">Uncharacterized protein</fullName>
    </submittedName>
</protein>
<dbReference type="AlphaFoldDB" id="A0ABD0S494"/>
<evidence type="ECO:0000313" key="3">
    <source>
        <dbReference type="Proteomes" id="UP001549921"/>
    </source>
</evidence>
<organism evidence="2 3">
    <name type="scientific">Loxostege sticticalis</name>
    <name type="common">Beet webworm moth</name>
    <dbReference type="NCBI Taxonomy" id="481309"/>
    <lineage>
        <taxon>Eukaryota</taxon>
        <taxon>Metazoa</taxon>
        <taxon>Ecdysozoa</taxon>
        <taxon>Arthropoda</taxon>
        <taxon>Hexapoda</taxon>
        <taxon>Insecta</taxon>
        <taxon>Pterygota</taxon>
        <taxon>Neoptera</taxon>
        <taxon>Endopterygota</taxon>
        <taxon>Lepidoptera</taxon>
        <taxon>Glossata</taxon>
        <taxon>Ditrysia</taxon>
        <taxon>Pyraloidea</taxon>
        <taxon>Crambidae</taxon>
        <taxon>Pyraustinae</taxon>
        <taxon>Loxostege</taxon>
    </lineage>
</organism>
<sequence>MISLVPLRLEDGSGNILWQNPTPSSTNYCRPIGFTFTKETSESIKLENNAINEEIRELIPTIIGNLEIHHNLYMTMIDGKVATVISNTSSAAVCNICLTPPSKMNDLDFVSNRPLRVDMYQYGLSSLHMWIRCMECILHISYNMDFKKWTARNSDKLLRDVKKNMTQEEFRERTGLLIDVVKQGLGTTNDGNTARRFFMDYELSAEITGINEDLIKRFAIILQAVSSGLQINLSNFREFCKETAILYVNLYPWYYMPSSAHKLLIHGADICGQYSFIPIASLSEEASEARNKDFRNVRLAHTRKIGRTQTNLDIIHNFLISSDPYITHIRPNFVRQQKQLMPEVNDLIMNRGSLSSESEETLENVDPNVQP</sequence>
<evidence type="ECO:0000313" key="2">
    <source>
        <dbReference type="EMBL" id="KAL0808839.1"/>
    </source>
</evidence>
<comment type="caution">
    <text evidence="2">The sequence shown here is derived from an EMBL/GenBank/DDBJ whole genome shotgun (WGS) entry which is preliminary data.</text>
</comment>
<name>A0ABD0S494_LOXSC</name>
<evidence type="ECO:0000256" key="1">
    <source>
        <dbReference type="SAM" id="MobiDB-lite"/>
    </source>
</evidence>